<comment type="subcellular location">
    <subcellularLocation>
        <location evidence="1">Nucleus</location>
        <location evidence="1">Nucleolus</location>
    </subcellularLocation>
</comment>
<evidence type="ECO:0000256" key="5">
    <source>
        <dbReference type="ARBA" id="ARBA00023242"/>
    </source>
</evidence>
<dbReference type="RefSeq" id="XP_014567876.1">
    <property type="nucleotide sequence ID" value="XM_014712390.1"/>
</dbReference>
<dbReference type="AlphaFoldDB" id="G7DZT1"/>
<proteinExistence type="inferred from homology"/>
<dbReference type="InterPro" id="IPR055347">
    <property type="entry name" value="UTP6_N"/>
</dbReference>
<dbReference type="PANTHER" id="PTHR23271:SF1">
    <property type="entry name" value="U3 SMALL NUCLEOLAR RNA-ASSOCIATED PROTEIN 6 HOMOLOG"/>
    <property type="match status" value="1"/>
</dbReference>
<evidence type="ECO:0000256" key="4">
    <source>
        <dbReference type="ARBA" id="ARBA00022737"/>
    </source>
</evidence>
<evidence type="ECO:0000256" key="2">
    <source>
        <dbReference type="ARBA" id="ARBA00010734"/>
    </source>
</evidence>
<dbReference type="GO" id="GO:0000462">
    <property type="term" value="P:maturation of SSU-rRNA from tricistronic rRNA transcript (SSU-rRNA, 5.8S rRNA, LSU-rRNA)"/>
    <property type="evidence" value="ECO:0007669"/>
    <property type="project" value="InterPro"/>
</dbReference>
<dbReference type="GO" id="GO:0030515">
    <property type="term" value="F:snoRNA binding"/>
    <property type="evidence" value="ECO:0007669"/>
    <property type="project" value="InterPro"/>
</dbReference>
<dbReference type="SMART" id="SM00386">
    <property type="entry name" value="HAT"/>
    <property type="match status" value="4"/>
</dbReference>
<name>G7DZT1_MIXOS</name>
<dbReference type="InterPro" id="IPR013949">
    <property type="entry name" value="Utp6"/>
</dbReference>
<dbReference type="HOGENOM" id="CLU_026025_1_1_1"/>
<dbReference type="PANTHER" id="PTHR23271">
    <property type="entry name" value="HEPATOCELLULAR CARCINOMA-ASSOCIATED ANTIGEN 66"/>
    <property type="match status" value="1"/>
</dbReference>
<gene>
    <name evidence="7" type="primary">Mo02752</name>
    <name evidence="7" type="ORF">E5Q_02752</name>
</gene>
<comment type="caution">
    <text evidence="7">The sequence shown here is derived from an EMBL/GenBank/DDBJ whole genome shotgun (WGS) entry which is preliminary data.</text>
</comment>
<evidence type="ECO:0000313" key="8">
    <source>
        <dbReference type="Proteomes" id="UP000009131"/>
    </source>
</evidence>
<dbReference type="OrthoDB" id="28112at2759"/>
<dbReference type="InterPro" id="IPR003107">
    <property type="entry name" value="HAT"/>
</dbReference>
<organism evidence="7 8">
    <name type="scientific">Mixia osmundae (strain CBS 9802 / IAM 14324 / JCM 22182 / KY 12970)</name>
    <dbReference type="NCBI Taxonomy" id="764103"/>
    <lineage>
        <taxon>Eukaryota</taxon>
        <taxon>Fungi</taxon>
        <taxon>Dikarya</taxon>
        <taxon>Basidiomycota</taxon>
        <taxon>Pucciniomycotina</taxon>
        <taxon>Mixiomycetes</taxon>
        <taxon>Mixiales</taxon>
        <taxon>Mixiaceae</taxon>
        <taxon>Mixia</taxon>
    </lineage>
</organism>
<comment type="similarity">
    <text evidence="2">Belongs to the UTP6 family.</text>
</comment>
<keyword evidence="3" id="KW-0698">rRNA processing</keyword>
<dbReference type="EMBL" id="BABT02000074">
    <property type="protein sequence ID" value="GAA96091.1"/>
    <property type="molecule type" value="Genomic_DNA"/>
</dbReference>
<dbReference type="Gene3D" id="1.25.40.10">
    <property type="entry name" value="Tetratricopeptide repeat domain"/>
    <property type="match status" value="1"/>
</dbReference>
<evidence type="ECO:0000313" key="7">
    <source>
        <dbReference type="EMBL" id="GAA96091.1"/>
    </source>
</evidence>
<feature type="domain" description="U3 small nucleolar RNA-associated protein 6 N-terminal" evidence="6">
    <location>
        <begin position="8"/>
        <end position="91"/>
    </location>
</feature>
<sequence>MDNVGLALERLLPELRDLEQRKLFTKREINEIVQRRTQYERRLIRRTTKPSDYLDYIDYEAKLDQLRLMRSRRSKGKERQQSLSDYSIKQHCLKLFQAATRKFPADLPLWRAYIDTAIAHQSPKLVSQVLGAAISLHPALPEFWIIAARWEWDGDVHEQGGGNIEAARKLLLRALRFNKHQVSVWSEWCRIEMAYAEQMRQRWDVLGIDALDNAEQSHIDVPDLSTDATQDSIRQEAMGQEALVKGELLSLIFDQAFAAFEAEVTAPVYLALRDLIRSSNLELRETLMNALDERSSALGDAEPIDSLVMRCSAPLYDPLADDPADDLMETDESDEQALVRPSTQITATGIGLVTALGKAIQNFTRACAIESPARAARLDAYARWLTGIYAEINDDDLRKYLCTQAAKLIKMDSSPTVEVVLCASRLYLQQSQYGRSLTSLHLEDARLAADPRIWLTWFDVVRAQSGDMSAAIRRALTQLPASPEIWQAWVDDLVEQLDESPASVLAACREQLFKASDLQIRDSILHPFYESLVRSQTAKERRQTYADLHRALLPTLSLYSIALKFEQDPANRVYLHEKRTQHADATVTEWFDYLAELYTVQGDGKAASLVHDRALAALQGAQIEDLNTAWQMLLDQ</sequence>
<accession>G7DZT1</accession>
<evidence type="ECO:0000256" key="3">
    <source>
        <dbReference type="ARBA" id="ARBA00022552"/>
    </source>
</evidence>
<dbReference type="GO" id="GO:0034388">
    <property type="term" value="C:Pwp2p-containing subcomplex of 90S preribosome"/>
    <property type="evidence" value="ECO:0007669"/>
    <property type="project" value="TreeGrafter"/>
</dbReference>
<evidence type="ECO:0000256" key="1">
    <source>
        <dbReference type="ARBA" id="ARBA00004604"/>
    </source>
</evidence>
<dbReference type="Pfam" id="PF08640">
    <property type="entry name" value="U3_assoc_6"/>
    <property type="match status" value="1"/>
</dbReference>
<dbReference type="eggNOG" id="KOG2396">
    <property type="taxonomic scope" value="Eukaryota"/>
</dbReference>
<dbReference type="InParanoid" id="G7DZT1"/>
<keyword evidence="8" id="KW-1185">Reference proteome</keyword>
<dbReference type="Proteomes" id="UP000009131">
    <property type="component" value="Unassembled WGS sequence"/>
</dbReference>
<keyword evidence="5" id="KW-0539">Nucleus</keyword>
<reference evidence="7 8" key="1">
    <citation type="journal article" date="2011" name="J. Gen. Appl. Microbiol.">
        <title>Draft genome sequencing of the enigmatic basidiomycete Mixia osmundae.</title>
        <authorList>
            <person name="Nishida H."/>
            <person name="Nagatsuka Y."/>
            <person name="Sugiyama J."/>
        </authorList>
    </citation>
    <scope>NUCLEOTIDE SEQUENCE [LARGE SCALE GENOMIC DNA]</scope>
    <source>
        <strain evidence="8">CBS 9802 / IAM 14324 / JCM 22182 / KY 12970</strain>
    </source>
</reference>
<reference evidence="7 8" key="2">
    <citation type="journal article" date="2012" name="Open Biol.">
        <title>Characteristics of nucleosomes and linker DNA regions on the genome of the basidiomycete Mixia osmundae revealed by mono- and dinucleosome mapping.</title>
        <authorList>
            <person name="Nishida H."/>
            <person name="Kondo S."/>
            <person name="Matsumoto T."/>
            <person name="Suzuki Y."/>
            <person name="Yoshikawa H."/>
            <person name="Taylor T.D."/>
            <person name="Sugiyama J."/>
        </authorList>
    </citation>
    <scope>NUCLEOTIDE SEQUENCE [LARGE SCALE GENOMIC DNA]</scope>
    <source>
        <strain evidence="8">CBS 9802 / IAM 14324 / JCM 22182 / KY 12970</strain>
    </source>
</reference>
<dbReference type="SUPFAM" id="SSF48452">
    <property type="entry name" value="TPR-like"/>
    <property type="match status" value="1"/>
</dbReference>
<dbReference type="STRING" id="764103.G7DZT1"/>
<protein>
    <recommendedName>
        <fullName evidence="6">U3 small nucleolar RNA-associated protein 6 N-terminal domain-containing protein</fullName>
    </recommendedName>
</protein>
<keyword evidence="4" id="KW-0677">Repeat</keyword>
<dbReference type="GO" id="GO:0032040">
    <property type="term" value="C:small-subunit processome"/>
    <property type="evidence" value="ECO:0007669"/>
    <property type="project" value="TreeGrafter"/>
</dbReference>
<dbReference type="InterPro" id="IPR011990">
    <property type="entry name" value="TPR-like_helical_dom_sf"/>
</dbReference>
<evidence type="ECO:0000259" key="6">
    <source>
        <dbReference type="Pfam" id="PF08640"/>
    </source>
</evidence>